<organism evidence="1 2">
    <name type="scientific">Flavobacterium reichenbachii</name>
    <dbReference type="NCBI Taxonomy" id="362418"/>
    <lineage>
        <taxon>Bacteria</taxon>
        <taxon>Pseudomonadati</taxon>
        <taxon>Bacteroidota</taxon>
        <taxon>Flavobacteriia</taxon>
        <taxon>Flavobacteriales</taxon>
        <taxon>Flavobacteriaceae</taxon>
        <taxon>Flavobacterium</taxon>
    </lineage>
</organism>
<dbReference type="Proteomes" id="UP000028715">
    <property type="component" value="Unassembled WGS sequence"/>
</dbReference>
<accession>A0A085ZLV1</accession>
<keyword evidence="2" id="KW-1185">Reference proteome</keyword>
<evidence type="ECO:0000313" key="2">
    <source>
        <dbReference type="Proteomes" id="UP000028715"/>
    </source>
</evidence>
<dbReference type="RefSeq" id="WP_035682806.1">
    <property type="nucleotide sequence ID" value="NZ_JPRL01000001.1"/>
</dbReference>
<proteinExistence type="predicted"/>
<protein>
    <recommendedName>
        <fullName evidence="3">Lipoprotein</fullName>
    </recommendedName>
</protein>
<gene>
    <name evidence="1" type="ORF">IW19_07675</name>
</gene>
<reference evidence="1 2" key="1">
    <citation type="submission" date="2014-07" db="EMBL/GenBank/DDBJ databases">
        <title>Genome of Flavobacterium reichenbachii LMG 25512.</title>
        <authorList>
            <person name="Stropko S.J."/>
            <person name="Pipes S.E."/>
            <person name="Newman J.D."/>
        </authorList>
    </citation>
    <scope>NUCLEOTIDE SEQUENCE [LARGE SCALE GENOMIC DNA]</scope>
    <source>
        <strain evidence="1 2">LMG 25512</strain>
    </source>
</reference>
<evidence type="ECO:0000313" key="1">
    <source>
        <dbReference type="EMBL" id="KFF05415.1"/>
    </source>
</evidence>
<name>A0A085ZLV1_9FLAO</name>
<comment type="caution">
    <text evidence="1">The sequence shown here is derived from an EMBL/GenBank/DDBJ whole genome shotgun (WGS) entry which is preliminary data.</text>
</comment>
<dbReference type="STRING" id="362418.IW19_07675"/>
<dbReference type="OrthoDB" id="1409675at2"/>
<dbReference type="eggNOG" id="ENOG5033NJY">
    <property type="taxonomic scope" value="Bacteria"/>
</dbReference>
<dbReference type="EMBL" id="JPRL01000001">
    <property type="protein sequence ID" value="KFF05415.1"/>
    <property type="molecule type" value="Genomic_DNA"/>
</dbReference>
<dbReference type="AlphaFoldDB" id="A0A085ZLV1"/>
<dbReference type="PROSITE" id="PS51257">
    <property type="entry name" value="PROKAR_LIPOPROTEIN"/>
    <property type="match status" value="1"/>
</dbReference>
<sequence length="400" mass="46925">MNLKKSSLILLSAILILFYSCQDEKKSKHKKTHTNEIATIEPVEETFETDVEVTDSINETEETTEEEPEGVVLEEIQSNFLKKLIKEEIGEQKYDHLQTEKSPYSVHFPVEGDSYSVSYSIVEERDFNKDSIMDYVVDISSEGMLGGNANTNQRYVYYIMKDEIDYKEEHTVLGYAPFSYNIIDEAKFQYDKFKVKISQNFRTYSTNDVKSTSLSFVYKDGNLYEESYLTYCKMAKLQSKTIFKDLPDVSKRVRSIEWHNYTETIEETYKKGDTMVSASLGGCDNLSLSFDTEYKVAKNKMKDTKFRKETSLKFLNFLAANTQFSKAINVMKNYYAKKPIDDEYVKTVKGYEFRILIQNNEERKNKLRFLVQIDKIDNPYQTENWEITTRNKKPRVEEEY</sequence>
<evidence type="ECO:0008006" key="3">
    <source>
        <dbReference type="Google" id="ProtNLM"/>
    </source>
</evidence>